<sequence>MLIRIPFVVIFLVVFFSILLIAVFLYRRYLSPYLKSIFTQEDGMCDPTSRQDIFPHCQLCYGHHQHDQGNSLVSVENESSSLNSTDVQLAIADGLGEIFQPHFVDINISVKKLSLDPHLSDVTTRVDCVASTLSIQSQELAKSSPETLPFGGGHHAHVSTLNPNLLEYQAVEANSIAEGVIAVGDRRPSVLSGGLSDRKETNQLTLRKISAGGKEELIQINPASIEPSMLPVRMAPPSHSPPSIISHRPSFQNNRLNKRNSYQERPPVHLFNPTGLRANATVIHGSIAFPIPHVPIIQAPPRSRKKNYQKRQRPDSLKLASATLHRKRSGSPGQFTAISGVRPTTAVSMLAIKSAPLVTSPKVEEIGPNSATASGDQGKSDLTPGLFEVWEGFPAKTATAKAVVFKPSRPQPPKIVIPPPRTSVASASPITVPRASTSEKRLYPSLGPCLKAQVSPLGSKRFNAERRASKITYLADVVKENEAKGKSATLQ</sequence>
<keyword evidence="3" id="KW-1185">Reference proteome</keyword>
<protein>
    <submittedName>
        <fullName evidence="2">Uncharacterized protein</fullName>
    </submittedName>
</protein>
<keyword evidence="1" id="KW-0812">Transmembrane</keyword>
<evidence type="ECO:0000313" key="2">
    <source>
        <dbReference type="EMBL" id="KIR81156.1"/>
    </source>
</evidence>
<proteinExistence type="predicted"/>
<name>A0ABR5BZU4_9TREE</name>
<dbReference type="EMBL" id="KN848615">
    <property type="protein sequence ID" value="KIR81156.1"/>
    <property type="molecule type" value="Genomic_DNA"/>
</dbReference>
<evidence type="ECO:0000256" key="1">
    <source>
        <dbReference type="SAM" id="Phobius"/>
    </source>
</evidence>
<reference evidence="2 3" key="1">
    <citation type="submission" date="2015-01" db="EMBL/GenBank/DDBJ databases">
        <title>The Genome Sequence of Cryptococcus gattii EJB2.</title>
        <authorList>
            <consortium name="The Broad Institute Genomics Platform"/>
            <person name="Cuomo C."/>
            <person name="Litvintseva A."/>
            <person name="Chen Y."/>
            <person name="Heitman J."/>
            <person name="Sun S."/>
            <person name="Springer D."/>
            <person name="Dromer F."/>
            <person name="Young S."/>
            <person name="Zeng Q."/>
            <person name="Gargeya S."/>
            <person name="Abouelleil A."/>
            <person name="Alvarado L."/>
            <person name="Chapman S.B."/>
            <person name="Gainer-Dewar J."/>
            <person name="Goldberg J."/>
            <person name="Griggs A."/>
            <person name="Gujja S."/>
            <person name="Hansen M."/>
            <person name="Howarth C."/>
            <person name="Imamovic A."/>
            <person name="Larimer J."/>
            <person name="Murphy C."/>
            <person name="Naylor J."/>
            <person name="Pearson M."/>
            <person name="Priest M."/>
            <person name="Roberts A."/>
            <person name="Saif S."/>
            <person name="Shea T."/>
            <person name="Sykes S."/>
            <person name="Wortman J."/>
            <person name="Nusbaum C."/>
            <person name="Birren B."/>
        </authorList>
    </citation>
    <scope>NUCLEOTIDE SEQUENCE [LARGE SCALE GENOMIC DNA]</scope>
    <source>
        <strain evidence="2 3">EJB2</strain>
    </source>
</reference>
<keyword evidence="1" id="KW-0472">Membrane</keyword>
<feature type="non-terminal residue" evidence="2">
    <location>
        <position position="491"/>
    </location>
</feature>
<feature type="transmembrane region" description="Helical" evidence="1">
    <location>
        <begin position="6"/>
        <end position="26"/>
    </location>
</feature>
<keyword evidence="1" id="KW-1133">Transmembrane helix</keyword>
<organism evidence="2 3">
    <name type="scientific">Cryptococcus gattii EJB2</name>
    <dbReference type="NCBI Taxonomy" id="1296103"/>
    <lineage>
        <taxon>Eukaryota</taxon>
        <taxon>Fungi</taxon>
        <taxon>Dikarya</taxon>
        <taxon>Basidiomycota</taxon>
        <taxon>Agaricomycotina</taxon>
        <taxon>Tremellomycetes</taxon>
        <taxon>Tremellales</taxon>
        <taxon>Cryptococcaceae</taxon>
        <taxon>Cryptococcus</taxon>
        <taxon>Cryptococcus gattii species complex</taxon>
    </lineage>
</organism>
<accession>A0ABR5BZU4</accession>
<dbReference type="Proteomes" id="UP000054272">
    <property type="component" value="Unassembled WGS sequence"/>
</dbReference>
<evidence type="ECO:0000313" key="3">
    <source>
        <dbReference type="Proteomes" id="UP000054272"/>
    </source>
</evidence>
<gene>
    <name evidence="2" type="ORF">I306_01870</name>
</gene>